<dbReference type="EMBL" id="JBHMCA010000097">
    <property type="protein sequence ID" value="MFB9451999.1"/>
    <property type="molecule type" value="Genomic_DNA"/>
</dbReference>
<dbReference type="Proteomes" id="UP001589608">
    <property type="component" value="Unassembled WGS sequence"/>
</dbReference>
<protein>
    <submittedName>
        <fullName evidence="1">Uncharacterized protein</fullName>
    </submittedName>
</protein>
<evidence type="ECO:0000313" key="2">
    <source>
        <dbReference type="Proteomes" id="UP001589608"/>
    </source>
</evidence>
<dbReference type="RefSeq" id="WP_380032080.1">
    <property type="nucleotide sequence ID" value="NZ_JBHMCA010000097.1"/>
</dbReference>
<sequence length="81" mass="8114">MNARQAGDIAGVVDGVVAVSVNPDASLCLRVGLGRDDRRPDLRIEIIIAAEDAAALFGAAGPPSATQSNCLVGLQLGSTGV</sequence>
<name>A0ABV5MSY7_9ACTN</name>
<accession>A0ABV5MSY7</accession>
<comment type="caution">
    <text evidence="1">The sequence shown here is derived from an EMBL/GenBank/DDBJ whole genome shotgun (WGS) entry which is preliminary data.</text>
</comment>
<proteinExistence type="predicted"/>
<gene>
    <name evidence="1" type="ORF">ACFFTR_53830</name>
</gene>
<evidence type="ECO:0000313" key="1">
    <source>
        <dbReference type="EMBL" id="MFB9451999.1"/>
    </source>
</evidence>
<reference evidence="1 2" key="1">
    <citation type="submission" date="2024-09" db="EMBL/GenBank/DDBJ databases">
        <authorList>
            <person name="Sun Q."/>
            <person name="Mori K."/>
        </authorList>
    </citation>
    <scope>NUCLEOTIDE SEQUENCE [LARGE SCALE GENOMIC DNA]</scope>
    <source>
        <strain evidence="1 2">JCM 3307</strain>
    </source>
</reference>
<keyword evidence="2" id="KW-1185">Reference proteome</keyword>
<organism evidence="1 2">
    <name type="scientific">Dactylosporangium vinaceum</name>
    <dbReference type="NCBI Taxonomy" id="53362"/>
    <lineage>
        <taxon>Bacteria</taxon>
        <taxon>Bacillati</taxon>
        <taxon>Actinomycetota</taxon>
        <taxon>Actinomycetes</taxon>
        <taxon>Micromonosporales</taxon>
        <taxon>Micromonosporaceae</taxon>
        <taxon>Dactylosporangium</taxon>
    </lineage>
</organism>